<reference evidence="8" key="1">
    <citation type="submission" date="2023-04" db="EMBL/GenBank/DDBJ databases">
        <title>Black Yeasts Isolated from many extreme environments.</title>
        <authorList>
            <person name="Coleine C."/>
            <person name="Stajich J.E."/>
            <person name="Selbmann L."/>
        </authorList>
    </citation>
    <scope>NUCLEOTIDE SEQUENCE</scope>
    <source>
        <strain evidence="8">CCFEE 5312</strain>
    </source>
</reference>
<evidence type="ECO:0000313" key="9">
    <source>
        <dbReference type="Proteomes" id="UP001271007"/>
    </source>
</evidence>
<evidence type="ECO:0000256" key="5">
    <source>
        <dbReference type="ARBA" id="ARBA00023136"/>
    </source>
</evidence>
<dbReference type="PANTHER" id="PTHR19139:SF199">
    <property type="entry name" value="MIP17260P"/>
    <property type="match status" value="1"/>
</dbReference>
<dbReference type="PANTHER" id="PTHR19139">
    <property type="entry name" value="AQUAPORIN TRANSPORTER"/>
    <property type="match status" value="1"/>
</dbReference>
<dbReference type="AlphaFoldDB" id="A0AAJ0GFD4"/>
<evidence type="ECO:0000256" key="4">
    <source>
        <dbReference type="ARBA" id="ARBA00022989"/>
    </source>
</evidence>
<dbReference type="InterPro" id="IPR023271">
    <property type="entry name" value="Aquaporin-like"/>
</dbReference>
<dbReference type="SUPFAM" id="SSF81338">
    <property type="entry name" value="Aquaporin-like"/>
    <property type="match status" value="1"/>
</dbReference>
<evidence type="ECO:0000256" key="2">
    <source>
        <dbReference type="ARBA" id="ARBA00006175"/>
    </source>
</evidence>
<evidence type="ECO:0000256" key="1">
    <source>
        <dbReference type="ARBA" id="ARBA00004141"/>
    </source>
</evidence>
<comment type="caution">
    <text evidence="8">The sequence shown here is derived from an EMBL/GenBank/DDBJ whole genome shotgun (WGS) entry which is preliminary data.</text>
</comment>
<feature type="transmembrane region" description="Helical" evidence="7">
    <location>
        <begin position="131"/>
        <end position="149"/>
    </location>
</feature>
<keyword evidence="9" id="KW-1185">Reference proteome</keyword>
<feature type="transmembrane region" description="Helical" evidence="7">
    <location>
        <begin position="87"/>
        <end position="107"/>
    </location>
</feature>
<keyword evidence="3 6" id="KW-0812">Transmembrane</keyword>
<dbReference type="InterPro" id="IPR000425">
    <property type="entry name" value="MIP"/>
</dbReference>
<dbReference type="EMBL" id="JAWDJX010000006">
    <property type="protein sequence ID" value="KAK3056460.1"/>
    <property type="molecule type" value="Genomic_DNA"/>
</dbReference>
<comment type="subcellular location">
    <subcellularLocation>
        <location evidence="1">Membrane</location>
        <topology evidence="1">Multi-pass membrane protein</topology>
    </subcellularLocation>
</comment>
<dbReference type="GO" id="GO:0005886">
    <property type="term" value="C:plasma membrane"/>
    <property type="evidence" value="ECO:0007669"/>
    <property type="project" value="TreeGrafter"/>
</dbReference>
<sequence>MSKVTLGMVLIGAISIFRGALLAVAQIVGAISAAFAVQGLFTGKLNVSTTLSATTTTGQGVVIEMLLTAKLVFTIFMLAAEKHSGNFIAPIGIGLSLFVGELTGVFWTGGSMNPARSFAPSVALASFDAEQWVYCVGPFAGSILAVGLLKVIKALEYETVNPDRATSSRGEPV</sequence>
<keyword evidence="4 7" id="KW-1133">Transmembrane helix</keyword>
<proteinExistence type="inferred from homology"/>
<dbReference type="Gene3D" id="1.20.1080.10">
    <property type="entry name" value="Glycerol uptake facilitator protein"/>
    <property type="match status" value="1"/>
</dbReference>
<dbReference type="PRINTS" id="PR00783">
    <property type="entry name" value="MINTRINSICP"/>
</dbReference>
<protein>
    <submittedName>
        <fullName evidence="8">Aquaporin-1</fullName>
    </submittedName>
</protein>
<dbReference type="Proteomes" id="UP001271007">
    <property type="component" value="Unassembled WGS sequence"/>
</dbReference>
<organism evidence="8 9">
    <name type="scientific">Extremus antarcticus</name>
    <dbReference type="NCBI Taxonomy" id="702011"/>
    <lineage>
        <taxon>Eukaryota</taxon>
        <taxon>Fungi</taxon>
        <taxon>Dikarya</taxon>
        <taxon>Ascomycota</taxon>
        <taxon>Pezizomycotina</taxon>
        <taxon>Dothideomycetes</taxon>
        <taxon>Dothideomycetidae</taxon>
        <taxon>Mycosphaerellales</taxon>
        <taxon>Extremaceae</taxon>
        <taxon>Extremus</taxon>
    </lineage>
</organism>
<accession>A0AAJ0GFD4</accession>
<evidence type="ECO:0000313" key="8">
    <source>
        <dbReference type="EMBL" id="KAK3056460.1"/>
    </source>
</evidence>
<comment type="similarity">
    <text evidence="2 6">Belongs to the MIP/aquaporin (TC 1.A.8) family.</text>
</comment>
<dbReference type="GO" id="GO:0015250">
    <property type="term" value="F:water channel activity"/>
    <property type="evidence" value="ECO:0007669"/>
    <property type="project" value="TreeGrafter"/>
</dbReference>
<evidence type="ECO:0000256" key="7">
    <source>
        <dbReference type="SAM" id="Phobius"/>
    </source>
</evidence>
<feature type="transmembrane region" description="Helical" evidence="7">
    <location>
        <begin position="61"/>
        <end position="80"/>
    </location>
</feature>
<keyword evidence="5 7" id="KW-0472">Membrane</keyword>
<evidence type="ECO:0000256" key="6">
    <source>
        <dbReference type="RuleBase" id="RU000477"/>
    </source>
</evidence>
<dbReference type="InterPro" id="IPR034294">
    <property type="entry name" value="Aquaporin_transptr"/>
</dbReference>
<name>A0AAJ0GFD4_9PEZI</name>
<gene>
    <name evidence="8" type="primary">AQY1_1</name>
    <name evidence="8" type="ORF">LTR09_002967</name>
</gene>
<evidence type="ECO:0000256" key="3">
    <source>
        <dbReference type="ARBA" id="ARBA00022692"/>
    </source>
</evidence>
<keyword evidence="6" id="KW-0813">Transport</keyword>
<dbReference type="Pfam" id="PF00230">
    <property type="entry name" value="MIP"/>
    <property type="match status" value="1"/>
</dbReference>
<feature type="transmembrane region" description="Helical" evidence="7">
    <location>
        <begin position="20"/>
        <end position="41"/>
    </location>
</feature>